<dbReference type="InterPro" id="IPR036890">
    <property type="entry name" value="HATPase_C_sf"/>
</dbReference>
<dbReference type="SUPFAM" id="SSF55874">
    <property type="entry name" value="ATPase domain of HSP90 chaperone/DNA topoisomerase II/histidine kinase"/>
    <property type="match status" value="1"/>
</dbReference>
<dbReference type="GO" id="GO:0004673">
    <property type="term" value="F:protein histidine kinase activity"/>
    <property type="evidence" value="ECO:0007669"/>
    <property type="project" value="UniProtKB-EC"/>
</dbReference>
<dbReference type="SMART" id="SM00065">
    <property type="entry name" value="GAF"/>
    <property type="match status" value="1"/>
</dbReference>
<accession>A0A1W1UVV9</accession>
<dbReference type="EC" id="2.7.13.3" evidence="2"/>
<dbReference type="InterPro" id="IPR050351">
    <property type="entry name" value="BphY/WalK/GraS-like"/>
</dbReference>
<evidence type="ECO:0000256" key="2">
    <source>
        <dbReference type="ARBA" id="ARBA00012438"/>
    </source>
</evidence>
<dbReference type="Pfam" id="PF02518">
    <property type="entry name" value="HATPase_c"/>
    <property type="match status" value="1"/>
</dbReference>
<dbReference type="InterPro" id="IPR000014">
    <property type="entry name" value="PAS"/>
</dbReference>
<gene>
    <name evidence="8" type="ORF">SAMN00790413_03314</name>
</gene>
<dbReference type="SUPFAM" id="SSF55781">
    <property type="entry name" value="GAF domain-like"/>
    <property type="match status" value="1"/>
</dbReference>
<feature type="domain" description="PAS" evidence="7">
    <location>
        <begin position="179"/>
        <end position="224"/>
    </location>
</feature>
<dbReference type="InterPro" id="IPR029016">
    <property type="entry name" value="GAF-like_dom_sf"/>
</dbReference>
<reference evidence="8 9" key="1">
    <citation type="submission" date="2017-04" db="EMBL/GenBank/DDBJ databases">
        <authorList>
            <person name="Afonso C.L."/>
            <person name="Miller P.J."/>
            <person name="Scott M.A."/>
            <person name="Spackman E."/>
            <person name="Goraichik I."/>
            <person name="Dimitrov K.M."/>
            <person name="Suarez D.L."/>
            <person name="Swayne D.E."/>
        </authorList>
    </citation>
    <scope>NUCLEOTIDE SEQUENCE [LARGE SCALE GENOMIC DNA]</scope>
    <source>
        <strain evidence="8 9">KR-140</strain>
    </source>
</reference>
<dbReference type="Gene3D" id="3.30.450.20">
    <property type="entry name" value="PAS domain"/>
    <property type="match status" value="1"/>
</dbReference>
<keyword evidence="3" id="KW-0808">Transferase</keyword>
<dbReference type="InterPro" id="IPR003018">
    <property type="entry name" value="GAF"/>
</dbReference>
<evidence type="ECO:0000313" key="9">
    <source>
        <dbReference type="Proteomes" id="UP000192582"/>
    </source>
</evidence>
<dbReference type="STRING" id="695939.SAMN00790413_03314"/>
<dbReference type="GO" id="GO:0007234">
    <property type="term" value="P:osmosensory signaling via phosphorelay pathway"/>
    <property type="evidence" value="ECO:0007669"/>
    <property type="project" value="TreeGrafter"/>
</dbReference>
<evidence type="ECO:0000256" key="1">
    <source>
        <dbReference type="ARBA" id="ARBA00000085"/>
    </source>
</evidence>
<dbReference type="Gene3D" id="3.30.565.10">
    <property type="entry name" value="Histidine kinase-like ATPase, C-terminal domain"/>
    <property type="match status" value="1"/>
</dbReference>
<dbReference type="SUPFAM" id="SSF55785">
    <property type="entry name" value="PYP-like sensor domain (PAS domain)"/>
    <property type="match status" value="1"/>
</dbReference>
<evidence type="ECO:0000313" key="8">
    <source>
        <dbReference type="EMBL" id="SMB85223.1"/>
    </source>
</evidence>
<evidence type="ECO:0000256" key="5">
    <source>
        <dbReference type="ARBA" id="ARBA00023136"/>
    </source>
</evidence>
<dbReference type="EMBL" id="FWWU01000008">
    <property type="protein sequence ID" value="SMB85223.1"/>
    <property type="molecule type" value="Genomic_DNA"/>
</dbReference>
<evidence type="ECO:0000259" key="6">
    <source>
        <dbReference type="PROSITE" id="PS50109"/>
    </source>
</evidence>
<dbReference type="PANTHER" id="PTHR42878">
    <property type="entry name" value="TWO-COMPONENT HISTIDINE KINASE"/>
    <property type="match status" value="1"/>
</dbReference>
<dbReference type="GO" id="GO:0016020">
    <property type="term" value="C:membrane"/>
    <property type="evidence" value="ECO:0007669"/>
    <property type="project" value="UniProtKB-SubCell"/>
</dbReference>
<sequence length="545" mass="61730">MAEPQAQTLFSDELHAVGHALSPIQPQEVVTDIILRPAISSLGAVAGAVLLINAMQDRLELITRQGYEQNAKTIWQDGPLDRHVPAIDVIQKQEPLFFKDAETLKQHYPQLEQDTGAISPLGSAILPILLNGRSLGVLVLDFHEPHFFTSAERQFLVTLALQCAIALDRTTQHARLLQQQQQQVDVLESINDGFYAVDETWRFIYVNRRAEELWHRHREDLLGKVIWEEFPEIVGSEPYQAHFQAVQERQMVRLEAVSPVLNSWVSINIFPTTHGLSVYFSDISQRKADEIKEREFTQTLERQVSERTRDLQDLNAELRAYALGITRDLSEPLRRVNAVTALLQRRLEGRLDQRHERLFQQVREEARGVGERLDELRHLAVLERRELREEPLPLAQLIVQVRSDLEPLLKRRKVKWVIGTLPVVLGDALLLRQVFAELLLVTLDATTERVQAVIEIDGEARGENVLVWVKHNGLGLTAEQAQGLFNVFQVPQGQLGTGERIGLANVRRIVTRHGGQVWAEGNREGEMGASLLVALPNRLGELGQA</sequence>
<dbReference type="PROSITE" id="PS50109">
    <property type="entry name" value="HIS_KIN"/>
    <property type="match status" value="1"/>
</dbReference>
<keyword evidence="9" id="KW-1185">Reference proteome</keyword>
<dbReference type="Pfam" id="PF13185">
    <property type="entry name" value="GAF_2"/>
    <property type="match status" value="1"/>
</dbReference>
<name>A0A1W1UVV9_9DEIO</name>
<keyword evidence="4 8" id="KW-0418">Kinase</keyword>
<dbReference type="InterPro" id="IPR003594">
    <property type="entry name" value="HATPase_dom"/>
</dbReference>
<dbReference type="AlphaFoldDB" id="A0A1W1UVV9"/>
<dbReference type="CDD" id="cd00130">
    <property type="entry name" value="PAS"/>
    <property type="match status" value="1"/>
</dbReference>
<dbReference type="RefSeq" id="WP_084047264.1">
    <property type="nucleotide sequence ID" value="NZ_FWWU01000008.1"/>
</dbReference>
<dbReference type="Gene3D" id="3.30.450.40">
    <property type="match status" value="1"/>
</dbReference>
<dbReference type="PROSITE" id="PS50112">
    <property type="entry name" value="PAS"/>
    <property type="match status" value="1"/>
</dbReference>
<dbReference type="Pfam" id="PF08448">
    <property type="entry name" value="PAS_4"/>
    <property type="match status" value="1"/>
</dbReference>
<feature type="domain" description="Histidine kinase" evidence="6">
    <location>
        <begin position="324"/>
        <end position="539"/>
    </location>
</feature>
<dbReference type="InterPro" id="IPR005467">
    <property type="entry name" value="His_kinase_dom"/>
</dbReference>
<dbReference type="PANTHER" id="PTHR42878:SF15">
    <property type="entry name" value="BACTERIOPHYTOCHROME"/>
    <property type="match status" value="1"/>
</dbReference>
<evidence type="ECO:0000256" key="3">
    <source>
        <dbReference type="ARBA" id="ARBA00022679"/>
    </source>
</evidence>
<protein>
    <recommendedName>
        <fullName evidence="2">histidine kinase</fullName>
        <ecNumber evidence="2">2.7.13.3</ecNumber>
    </recommendedName>
</protein>
<organism evidence="8 9">
    <name type="scientific">Deinococcus hopiensis KR-140</name>
    <dbReference type="NCBI Taxonomy" id="695939"/>
    <lineage>
        <taxon>Bacteria</taxon>
        <taxon>Thermotogati</taxon>
        <taxon>Deinococcota</taxon>
        <taxon>Deinococci</taxon>
        <taxon>Deinococcales</taxon>
        <taxon>Deinococcaceae</taxon>
        <taxon>Deinococcus</taxon>
    </lineage>
</organism>
<dbReference type="InterPro" id="IPR035965">
    <property type="entry name" value="PAS-like_dom_sf"/>
</dbReference>
<evidence type="ECO:0000259" key="7">
    <source>
        <dbReference type="PROSITE" id="PS50112"/>
    </source>
</evidence>
<dbReference type="SMART" id="SM00091">
    <property type="entry name" value="PAS"/>
    <property type="match status" value="1"/>
</dbReference>
<dbReference type="Proteomes" id="UP000192582">
    <property type="component" value="Unassembled WGS sequence"/>
</dbReference>
<evidence type="ECO:0000256" key="4">
    <source>
        <dbReference type="ARBA" id="ARBA00022777"/>
    </source>
</evidence>
<dbReference type="OrthoDB" id="53662at2"/>
<dbReference type="InterPro" id="IPR013656">
    <property type="entry name" value="PAS_4"/>
</dbReference>
<comment type="catalytic activity">
    <reaction evidence="1">
        <text>ATP + protein L-histidine = ADP + protein N-phospho-L-histidine.</text>
        <dbReference type="EC" id="2.7.13.3"/>
    </reaction>
</comment>
<dbReference type="SMART" id="SM00387">
    <property type="entry name" value="HATPase_c"/>
    <property type="match status" value="1"/>
</dbReference>
<proteinExistence type="predicted"/>
<dbReference type="GO" id="GO:0030295">
    <property type="term" value="F:protein kinase activator activity"/>
    <property type="evidence" value="ECO:0007669"/>
    <property type="project" value="TreeGrafter"/>
</dbReference>
<dbReference type="GO" id="GO:0000156">
    <property type="term" value="F:phosphorelay response regulator activity"/>
    <property type="evidence" value="ECO:0007669"/>
    <property type="project" value="TreeGrafter"/>
</dbReference>
<keyword evidence="5" id="KW-0472">Membrane</keyword>